<keyword evidence="2" id="KW-1185">Reference proteome</keyword>
<protein>
    <submittedName>
        <fullName evidence="1">Uncharacterized protein</fullName>
    </submittedName>
</protein>
<gene>
    <name evidence="1" type="ORF">G4B88_001022</name>
</gene>
<dbReference type="EMBL" id="JAATIQ010000237">
    <property type="protein sequence ID" value="KAF4368118.1"/>
    <property type="molecule type" value="Genomic_DNA"/>
</dbReference>
<dbReference type="Proteomes" id="UP000583929">
    <property type="component" value="Unassembled WGS sequence"/>
</dbReference>
<accession>A0A7J6FBY9</accession>
<name>A0A7J6FBY9_CANSA</name>
<evidence type="ECO:0000313" key="2">
    <source>
        <dbReference type="Proteomes" id="UP000583929"/>
    </source>
</evidence>
<proteinExistence type="predicted"/>
<comment type="caution">
    <text evidence="1">The sequence shown here is derived from an EMBL/GenBank/DDBJ whole genome shotgun (WGS) entry which is preliminary data.</text>
</comment>
<dbReference type="AlphaFoldDB" id="A0A7J6FBY9"/>
<sequence>MVSLGDAKEKSSLFLLHSTIEKQFWDLVSARESFAFDRFYQDSNLCGAIIVKNNLVWRFQHSNP</sequence>
<evidence type="ECO:0000313" key="1">
    <source>
        <dbReference type="EMBL" id="KAF4368118.1"/>
    </source>
</evidence>
<organism evidence="1 2">
    <name type="scientific">Cannabis sativa</name>
    <name type="common">Hemp</name>
    <name type="synonym">Marijuana</name>
    <dbReference type="NCBI Taxonomy" id="3483"/>
    <lineage>
        <taxon>Eukaryota</taxon>
        <taxon>Viridiplantae</taxon>
        <taxon>Streptophyta</taxon>
        <taxon>Embryophyta</taxon>
        <taxon>Tracheophyta</taxon>
        <taxon>Spermatophyta</taxon>
        <taxon>Magnoliopsida</taxon>
        <taxon>eudicotyledons</taxon>
        <taxon>Gunneridae</taxon>
        <taxon>Pentapetalae</taxon>
        <taxon>rosids</taxon>
        <taxon>fabids</taxon>
        <taxon>Rosales</taxon>
        <taxon>Cannabaceae</taxon>
        <taxon>Cannabis</taxon>
    </lineage>
</organism>
<reference evidence="1 2" key="1">
    <citation type="journal article" date="2020" name="bioRxiv">
        <title>Sequence and annotation of 42 cannabis genomes reveals extensive copy number variation in cannabinoid synthesis and pathogen resistance genes.</title>
        <authorList>
            <person name="Mckernan K.J."/>
            <person name="Helbert Y."/>
            <person name="Kane L.T."/>
            <person name="Ebling H."/>
            <person name="Zhang L."/>
            <person name="Liu B."/>
            <person name="Eaton Z."/>
            <person name="Mclaughlin S."/>
            <person name="Kingan S."/>
            <person name="Baybayan P."/>
            <person name="Concepcion G."/>
            <person name="Jordan M."/>
            <person name="Riva A."/>
            <person name="Barbazuk W."/>
            <person name="Harkins T."/>
        </authorList>
    </citation>
    <scope>NUCLEOTIDE SEQUENCE [LARGE SCALE GENOMIC DNA]</scope>
    <source>
        <strain evidence="2">cv. Jamaican Lion 4</strain>
        <tissue evidence="1">Leaf</tissue>
    </source>
</reference>